<gene>
    <name evidence="2" type="ORF">ACFQ2O_10205</name>
</gene>
<dbReference type="Proteomes" id="UP001597094">
    <property type="component" value="Unassembled WGS sequence"/>
</dbReference>
<dbReference type="EMBL" id="JBHTLD010000078">
    <property type="protein sequence ID" value="MFD1186579.1"/>
    <property type="molecule type" value="Genomic_DNA"/>
</dbReference>
<dbReference type="RefSeq" id="WP_377526795.1">
    <property type="nucleotide sequence ID" value="NZ_JBHTLD010000078.1"/>
</dbReference>
<sequence length="118" mass="13396">MQILFMLWISLLPYLKPAPAVSAAGRNHCQVYGAVYLERDPMYRSTASHIVFIGEEEAFADMVVFRESNKLFADAPAIWYITPNKAFASHILYVTDKPHLADFTVHFTDVRAIATCRD</sequence>
<keyword evidence="3" id="KW-1185">Reference proteome</keyword>
<protein>
    <recommendedName>
        <fullName evidence="1">7(1) septoil knot domain-containing protein</fullName>
    </recommendedName>
</protein>
<reference evidence="3" key="1">
    <citation type="journal article" date="2019" name="Int. J. Syst. Evol. Microbiol.">
        <title>The Global Catalogue of Microorganisms (GCM) 10K type strain sequencing project: providing services to taxonomists for standard genome sequencing and annotation.</title>
        <authorList>
            <consortium name="The Broad Institute Genomics Platform"/>
            <consortium name="The Broad Institute Genome Sequencing Center for Infectious Disease"/>
            <person name="Wu L."/>
            <person name="Ma J."/>
        </authorList>
    </citation>
    <scope>NUCLEOTIDE SEQUENCE [LARGE SCALE GENOMIC DNA]</scope>
    <source>
        <strain evidence="3">JCM 31319</strain>
    </source>
</reference>
<evidence type="ECO:0000313" key="3">
    <source>
        <dbReference type="Proteomes" id="UP001597094"/>
    </source>
</evidence>
<dbReference type="Pfam" id="PF19647">
    <property type="entry name" value="Septknot"/>
    <property type="match status" value="1"/>
</dbReference>
<dbReference type="InterPro" id="IPR046148">
    <property type="entry name" value="Septknot"/>
</dbReference>
<comment type="caution">
    <text evidence="2">The sequence shown here is derived from an EMBL/GenBank/DDBJ whole genome shotgun (WGS) entry which is preliminary data.</text>
</comment>
<organism evidence="2 3">
    <name type="scientific">Pontibacter rugosus</name>
    <dbReference type="NCBI Taxonomy" id="1745966"/>
    <lineage>
        <taxon>Bacteria</taxon>
        <taxon>Pseudomonadati</taxon>
        <taxon>Bacteroidota</taxon>
        <taxon>Cytophagia</taxon>
        <taxon>Cytophagales</taxon>
        <taxon>Hymenobacteraceae</taxon>
        <taxon>Pontibacter</taxon>
    </lineage>
</organism>
<name>A0ABW3SNT5_9BACT</name>
<evidence type="ECO:0000313" key="2">
    <source>
        <dbReference type="EMBL" id="MFD1186579.1"/>
    </source>
</evidence>
<proteinExistence type="predicted"/>
<evidence type="ECO:0000259" key="1">
    <source>
        <dbReference type="Pfam" id="PF19647"/>
    </source>
</evidence>
<accession>A0ABW3SNT5</accession>
<feature type="domain" description="7(1) septoil knot" evidence="1">
    <location>
        <begin position="29"/>
        <end position="117"/>
    </location>
</feature>